<dbReference type="EMBL" id="JAPDPJ010000088">
    <property type="protein sequence ID" value="MCW3789199.1"/>
    <property type="molecule type" value="Genomic_DNA"/>
</dbReference>
<organism evidence="1 2">
    <name type="scientific">Plebeiibacterium sediminum</name>
    <dbReference type="NCBI Taxonomy" id="2992112"/>
    <lineage>
        <taxon>Bacteria</taxon>
        <taxon>Pseudomonadati</taxon>
        <taxon>Bacteroidota</taxon>
        <taxon>Bacteroidia</taxon>
        <taxon>Marinilabiliales</taxon>
        <taxon>Marinilabiliaceae</taxon>
        <taxon>Plebeiibacterium</taxon>
    </lineage>
</organism>
<keyword evidence="2" id="KW-1185">Reference proteome</keyword>
<comment type="caution">
    <text evidence="1">The sequence shown here is derived from an EMBL/GenBank/DDBJ whole genome shotgun (WGS) entry which is preliminary data.</text>
</comment>
<protein>
    <recommendedName>
        <fullName evidence="3">Glycosyltransferase subfamily 4-like N-terminal domain-containing protein</fullName>
    </recommendedName>
</protein>
<evidence type="ECO:0008006" key="3">
    <source>
        <dbReference type="Google" id="ProtNLM"/>
    </source>
</evidence>
<dbReference type="RefSeq" id="WP_301192757.1">
    <property type="nucleotide sequence ID" value="NZ_JAPDPJ010000088.1"/>
</dbReference>
<name>A0AAE3M8N5_9BACT</name>
<dbReference type="Gene3D" id="3.40.50.2000">
    <property type="entry name" value="Glycogen Phosphorylase B"/>
    <property type="match status" value="2"/>
</dbReference>
<dbReference type="AlphaFoldDB" id="A0AAE3M8N5"/>
<evidence type="ECO:0000313" key="1">
    <source>
        <dbReference type="EMBL" id="MCW3789199.1"/>
    </source>
</evidence>
<proteinExistence type="predicted"/>
<evidence type="ECO:0000313" key="2">
    <source>
        <dbReference type="Proteomes" id="UP001209229"/>
    </source>
</evidence>
<dbReference type="Proteomes" id="UP001209229">
    <property type="component" value="Unassembled WGS sequence"/>
</dbReference>
<sequence length="425" mass="48797">MRRKIVFLTTNNLPTNPRLLKEIDVAKESYSVTVILWKLGNWSDAINESQLKERSSVKFIQLDATPKRKIHWLFWALLEKLIRYIYPIVKSNVFFNALCHTRRSIQIYHTLKKIKNIDLLVAHNLGSLYPTWKLASKKNIPFIYDIEDYDPGIFVPEAGEHYKSCTEYLLKKCAPSANALTSASPLIGKYTLKQIGGHPNYHVILNSFPASEFKEPSNQRINESTNQLKLIWFSQTISFGRGLEQLFEALSQIEQSNNQQIVLTLIGNLDPVFDQQIIQPLLKNFANHLINKSSNQLTINYIPPLSQPALHAELANHDIGLALEFNSTDLNRQLCLTNKIIAYAQAGLFILATDTEAQKIFLKINPSLGKITEQSSCKLKSTIKYLLNNKEDIYQTIIQRFNSSKSLCWENECQKLKFIWKEIIN</sequence>
<accession>A0AAE3M8N5</accession>
<reference evidence="1" key="1">
    <citation type="submission" date="2022-10" db="EMBL/GenBank/DDBJ databases">
        <authorList>
            <person name="Yu W.X."/>
        </authorList>
    </citation>
    <scope>NUCLEOTIDE SEQUENCE</scope>
    <source>
        <strain evidence="1">AAT</strain>
    </source>
</reference>
<gene>
    <name evidence="1" type="ORF">OM075_22230</name>
</gene>
<dbReference type="SUPFAM" id="SSF53756">
    <property type="entry name" value="UDP-Glycosyltransferase/glycogen phosphorylase"/>
    <property type="match status" value="1"/>
</dbReference>